<evidence type="ECO:0000259" key="2">
    <source>
        <dbReference type="Pfam" id="PF04213"/>
    </source>
</evidence>
<evidence type="ECO:0000313" key="4">
    <source>
        <dbReference type="Proteomes" id="UP000287519"/>
    </source>
</evidence>
<accession>A0A402CLH3</accession>
<feature type="region of interest" description="Disordered" evidence="1">
    <location>
        <begin position="1"/>
        <end position="22"/>
    </location>
</feature>
<dbReference type="RefSeq" id="WP_124395964.1">
    <property type="nucleotide sequence ID" value="NZ_BHYM01000093.1"/>
</dbReference>
<sequence>MTRTLAPAVAPTAGAGGPGHPPAGLTWGVKRSLLQYIAGLPDGGHTTSGGAYVSETSFFTFPPERGADNTQECAELRFRGSLQLGGHAGMLQIIITDPRVVRSESGMVLTIADRTGGPGESERLAIADLEINDAYRTRHGLVLPLMTATLTSAGCEIFGGHYPPGEQLDPLFAFAPRVGGAAADWGADNLLEQSRMYSV</sequence>
<protein>
    <recommendedName>
        <fullName evidence="2">Htaa domain-containing protein</fullName>
    </recommendedName>
</protein>
<proteinExistence type="predicted"/>
<evidence type="ECO:0000313" key="3">
    <source>
        <dbReference type="EMBL" id="GCE44369.1"/>
    </source>
</evidence>
<keyword evidence="4" id="KW-1185">Reference proteome</keyword>
<dbReference type="Proteomes" id="UP000287519">
    <property type="component" value="Unassembled WGS sequence"/>
</dbReference>
<reference evidence="3 4" key="1">
    <citation type="submission" date="2018-11" db="EMBL/GenBank/DDBJ databases">
        <title>Microbial catabolism of amino acid.</title>
        <authorList>
            <person name="Hibi M."/>
            <person name="Ogawa J."/>
        </authorList>
    </citation>
    <scope>NUCLEOTIDE SEQUENCE [LARGE SCALE GENOMIC DNA]</scope>
    <source>
        <strain evidence="3 4">C31-06</strain>
    </source>
</reference>
<organism evidence="3 4">
    <name type="scientific">Rhodococcus wratislaviensis</name>
    <name type="common">Tsukamurella wratislaviensis</name>
    <dbReference type="NCBI Taxonomy" id="44752"/>
    <lineage>
        <taxon>Bacteria</taxon>
        <taxon>Bacillati</taxon>
        <taxon>Actinomycetota</taxon>
        <taxon>Actinomycetes</taxon>
        <taxon>Mycobacteriales</taxon>
        <taxon>Nocardiaceae</taxon>
        <taxon>Rhodococcus</taxon>
    </lineage>
</organism>
<comment type="caution">
    <text evidence="3">The sequence shown here is derived from an EMBL/GenBank/DDBJ whole genome shotgun (WGS) entry which is preliminary data.</text>
</comment>
<dbReference type="AlphaFoldDB" id="A0A402CLH3"/>
<dbReference type="Pfam" id="PF04213">
    <property type="entry name" value="HtaA"/>
    <property type="match status" value="1"/>
</dbReference>
<dbReference type="InterPro" id="IPR007331">
    <property type="entry name" value="Htaa"/>
</dbReference>
<feature type="domain" description="Htaa" evidence="2">
    <location>
        <begin position="25"/>
        <end position="171"/>
    </location>
</feature>
<dbReference type="EMBL" id="BHYM01000093">
    <property type="protein sequence ID" value="GCE44369.1"/>
    <property type="molecule type" value="Genomic_DNA"/>
</dbReference>
<gene>
    <name evidence="3" type="ORF">Rhow_008790</name>
</gene>
<evidence type="ECO:0000256" key="1">
    <source>
        <dbReference type="SAM" id="MobiDB-lite"/>
    </source>
</evidence>
<dbReference type="OrthoDB" id="7210788at2"/>
<name>A0A402CLH3_RHOWR</name>
<feature type="compositionally biased region" description="Low complexity" evidence="1">
    <location>
        <begin position="1"/>
        <end position="13"/>
    </location>
</feature>